<evidence type="ECO:0000259" key="9">
    <source>
        <dbReference type="PROSITE" id="PS50835"/>
    </source>
</evidence>
<dbReference type="GO" id="GO:0005911">
    <property type="term" value="C:cell-cell junction"/>
    <property type="evidence" value="ECO:0007669"/>
    <property type="project" value="TreeGrafter"/>
</dbReference>
<dbReference type="InterPro" id="IPR013098">
    <property type="entry name" value="Ig_I-set"/>
</dbReference>
<feature type="domain" description="Ig-like" evidence="9">
    <location>
        <begin position="438"/>
        <end position="528"/>
    </location>
</feature>
<dbReference type="FunFam" id="2.60.40.10:FF:000032">
    <property type="entry name" value="palladin isoform X1"/>
    <property type="match status" value="1"/>
</dbReference>
<evidence type="ECO:0000256" key="3">
    <source>
        <dbReference type="ARBA" id="ARBA00023136"/>
    </source>
</evidence>
<feature type="transmembrane region" description="Helical" evidence="7">
    <location>
        <begin position="1044"/>
        <end position="1069"/>
    </location>
</feature>
<dbReference type="InterPro" id="IPR003961">
    <property type="entry name" value="FN3_dom"/>
</dbReference>
<keyword evidence="4" id="KW-1015">Disulfide bond</keyword>
<feature type="domain" description="Ig-like" evidence="9">
    <location>
        <begin position="824"/>
        <end position="919"/>
    </location>
</feature>
<evidence type="ECO:0000313" key="12">
    <source>
        <dbReference type="Proteomes" id="UP001187531"/>
    </source>
</evidence>
<keyword evidence="7" id="KW-1133">Transmembrane helix</keyword>
<keyword evidence="12" id="KW-1185">Reference proteome</keyword>
<feature type="domain" description="Ig-like" evidence="9">
    <location>
        <begin position="532"/>
        <end position="629"/>
    </location>
</feature>
<feature type="domain" description="Ig-like" evidence="9">
    <location>
        <begin position="731"/>
        <end position="820"/>
    </location>
</feature>
<dbReference type="SMART" id="SM00060">
    <property type="entry name" value="FN3"/>
    <property type="match status" value="1"/>
</dbReference>
<feature type="signal peptide" evidence="8">
    <location>
        <begin position="1"/>
        <end position="20"/>
    </location>
</feature>
<dbReference type="Pfam" id="PF08205">
    <property type="entry name" value="C2-set_2"/>
    <property type="match status" value="5"/>
</dbReference>
<sequence>MDCRFVGFFILLSYTKFVFCQQQYFQERPQNTSVKEGERAVLRCKIANQQGRVQWVKNGFALGHDRTIPGHGNRYSMIGEVSAGEHHLQIENATSSDDGEYQCQVGPKGPSKPIRSDATLSVLIPPTSVDLLDVPRNGKVDIKENEELVITCVIRGAKPAAEVVWYKRNKKIEIGVREDETTPADQTNRFDTRSKLTIRPQADDNGAEYTCEAKHPAITLVTSKKASVQLSVLYPPGPPEIIGYTEGETIRTGQEIHLICVARGGNPLAQVIWYQNNIRVDTSYRTSGRESRNEYTFVANSTDNGAKFRCEAGNLMTPTPMKTEVAMTVFFAPDFVKITGPTEAKIGDTLALECSTGNSNPEARISWVVDGRPVKDATSRVIQSAHGGTVSRSNITALVKSNERNLTIACYAVIHELGFSQTIVDTKIVSVIHPPQKPVIYGISDSNTGIREGNLIRLSCMAVGGNPLAQIKWFQGKKEIKGEYAISGNVASSRLDLMAKREDNEKQIRCEAHHPADDGLLSESVKLKIDFPPTRVSAKVRPEKLRPGVTAILSCETGSASPAASVSWWRDGLVLPLKSNSTIPGQHAGLISKAIYEVEVTPDLDGSVFMCQAASVVMTQNIHDAVNLEVLYKPTYYPSTGIVIDVVEGGNASKKIECKANPSKVTYSWSRDGISLRTLENKKEKDTVVFRENELFIFDATRDDDGVYKLEGTNAEGTHSVDVRVNVQYAPFISSIQPVVTVGEGRDAFLECQATGNPLSSSTVAWRREGFDMTRVDIAADAGRAYMTIKNAKREDIGAFECVANNGIGGEVVALSNLVVKYRPVMSDDPQHQKAAANEGETATLTCRAYGAPNVTFTWTRDGATITSNDRISIDDTQVDLITWETTLQISGIRSRDHGSYDCIARNELGFNRTVLVLSGTSRPDPPVSLVVLNTTHESVVLTWKPGFDGGLQQSYRIRYRQVASEAMKYADVYPSNATDYALSGLKLGTEYLFSIMSWNELGESNYTTDIVRARTSNLFDENMTERERMMAEILKDRADVSKIVIVGVSIAVSLLLILNLVIAFVCCFRRKKKLLEEAASSDGCSSSKSGTIEMYAPSSYNGTVTGETLSSISEKSETYSHNGSHEDYQNDVHHGKPALSTYLVDPIEPPKEYNHRNLNLGTGGTLPRINKLSNYIDQENEDNYIDTMRRNAYNQSIGDNVNYTTSTGRPPSRNQIMPSSDAYFNIAMGDRYPPYPTPSPSISGVPPPMPNISTGSLRFNSLDSDRNVYTPMGSLNIPSKNGWIPPITVPSNGLYDHERSPTMLEPPITVQYPATATVRNIETEGHLV</sequence>
<dbReference type="SUPFAM" id="SSF48726">
    <property type="entry name" value="Immunoglobulin"/>
    <property type="match status" value="9"/>
</dbReference>
<dbReference type="InterPro" id="IPR003598">
    <property type="entry name" value="Ig_sub2"/>
</dbReference>
<dbReference type="InterPro" id="IPR003599">
    <property type="entry name" value="Ig_sub"/>
</dbReference>
<dbReference type="Pfam" id="PF00041">
    <property type="entry name" value="fn3"/>
    <property type="match status" value="1"/>
</dbReference>
<evidence type="ECO:0000256" key="7">
    <source>
        <dbReference type="SAM" id="Phobius"/>
    </source>
</evidence>
<keyword evidence="7" id="KW-0812">Transmembrane</keyword>
<dbReference type="GO" id="GO:0098609">
    <property type="term" value="P:cell-cell adhesion"/>
    <property type="evidence" value="ECO:0007669"/>
    <property type="project" value="TreeGrafter"/>
</dbReference>
<feature type="chain" id="PRO_5041742120" description="Nephrin" evidence="8">
    <location>
        <begin position="21"/>
        <end position="1329"/>
    </location>
</feature>
<accession>A0AA88HKE8</accession>
<dbReference type="InterPro" id="IPR007110">
    <property type="entry name" value="Ig-like_dom"/>
</dbReference>
<keyword evidence="8" id="KW-0732">Signal</keyword>
<feature type="domain" description="Ig-like" evidence="9">
    <location>
        <begin position="634"/>
        <end position="726"/>
    </location>
</feature>
<dbReference type="EMBL" id="JAVRJZ010000019">
    <property type="protein sequence ID" value="KAK2707012.1"/>
    <property type="molecule type" value="Genomic_DNA"/>
</dbReference>
<dbReference type="Proteomes" id="UP001187531">
    <property type="component" value="Unassembled WGS sequence"/>
</dbReference>
<comment type="subcellular location">
    <subcellularLocation>
        <location evidence="1">Membrane</location>
        <topology evidence="1">Single-pass type I membrane protein</topology>
    </subcellularLocation>
</comment>
<dbReference type="SMART" id="SM00409">
    <property type="entry name" value="IG"/>
    <property type="match status" value="9"/>
</dbReference>
<keyword evidence="6" id="KW-0393">Immunoglobulin domain</keyword>
<dbReference type="Gene3D" id="2.60.40.10">
    <property type="entry name" value="Immunoglobulins"/>
    <property type="match status" value="10"/>
</dbReference>
<dbReference type="PROSITE" id="PS00290">
    <property type="entry name" value="IG_MHC"/>
    <property type="match status" value="1"/>
</dbReference>
<proteinExistence type="predicted"/>
<dbReference type="InterPro" id="IPR036116">
    <property type="entry name" value="FN3_sf"/>
</dbReference>
<evidence type="ECO:0000259" key="10">
    <source>
        <dbReference type="PROSITE" id="PS50853"/>
    </source>
</evidence>
<organism evidence="11 12">
    <name type="scientific">Artemia franciscana</name>
    <name type="common">Brine shrimp</name>
    <name type="synonym">Artemia sanfranciscana</name>
    <dbReference type="NCBI Taxonomy" id="6661"/>
    <lineage>
        <taxon>Eukaryota</taxon>
        <taxon>Metazoa</taxon>
        <taxon>Ecdysozoa</taxon>
        <taxon>Arthropoda</taxon>
        <taxon>Crustacea</taxon>
        <taxon>Branchiopoda</taxon>
        <taxon>Anostraca</taxon>
        <taxon>Artemiidae</taxon>
        <taxon>Artemia</taxon>
    </lineage>
</organism>
<evidence type="ECO:0000256" key="6">
    <source>
        <dbReference type="ARBA" id="ARBA00023319"/>
    </source>
</evidence>
<keyword evidence="2" id="KW-0677">Repeat</keyword>
<feature type="domain" description="Fibronectin type-III" evidence="10">
    <location>
        <begin position="926"/>
        <end position="1019"/>
    </location>
</feature>
<dbReference type="InterPro" id="IPR003006">
    <property type="entry name" value="Ig/MHC_CS"/>
</dbReference>
<reference evidence="11" key="1">
    <citation type="submission" date="2023-07" db="EMBL/GenBank/DDBJ databases">
        <title>Chromosome-level genome assembly of Artemia franciscana.</title>
        <authorList>
            <person name="Jo E."/>
        </authorList>
    </citation>
    <scope>NUCLEOTIDE SEQUENCE</scope>
    <source>
        <tissue evidence="11">Whole body</tissue>
    </source>
</reference>
<comment type="caution">
    <text evidence="11">The sequence shown here is derived from an EMBL/GenBank/DDBJ whole genome shotgun (WGS) entry which is preliminary data.</text>
</comment>
<dbReference type="Pfam" id="PF07679">
    <property type="entry name" value="I-set"/>
    <property type="match status" value="4"/>
</dbReference>
<protein>
    <recommendedName>
        <fullName evidence="13">Nephrin</fullName>
    </recommendedName>
</protein>
<evidence type="ECO:0008006" key="13">
    <source>
        <dbReference type="Google" id="ProtNLM"/>
    </source>
</evidence>
<dbReference type="GO" id="GO:0030154">
    <property type="term" value="P:cell differentiation"/>
    <property type="evidence" value="ECO:0007669"/>
    <property type="project" value="UniProtKB-ARBA"/>
</dbReference>
<dbReference type="SMART" id="SM00408">
    <property type="entry name" value="IGc2"/>
    <property type="match status" value="7"/>
</dbReference>
<dbReference type="InterPro" id="IPR013162">
    <property type="entry name" value="CD80_C2-set"/>
</dbReference>
<dbReference type="GO" id="GO:0050839">
    <property type="term" value="F:cell adhesion molecule binding"/>
    <property type="evidence" value="ECO:0007669"/>
    <property type="project" value="TreeGrafter"/>
</dbReference>
<keyword evidence="5" id="KW-0325">Glycoprotein</keyword>
<dbReference type="PANTHER" id="PTHR11640:SF31">
    <property type="entry name" value="IRREGULAR CHIASM C-ROUGHEST PROTEIN-RELATED"/>
    <property type="match status" value="1"/>
</dbReference>
<evidence type="ECO:0000256" key="2">
    <source>
        <dbReference type="ARBA" id="ARBA00022737"/>
    </source>
</evidence>
<evidence type="ECO:0000256" key="4">
    <source>
        <dbReference type="ARBA" id="ARBA00023157"/>
    </source>
</evidence>
<feature type="domain" description="Ig-like" evidence="9">
    <location>
        <begin position="333"/>
        <end position="430"/>
    </location>
</feature>
<dbReference type="CDD" id="cd00063">
    <property type="entry name" value="FN3"/>
    <property type="match status" value="1"/>
</dbReference>
<name>A0AA88HKE8_ARTSF</name>
<evidence type="ECO:0000256" key="5">
    <source>
        <dbReference type="ARBA" id="ARBA00023180"/>
    </source>
</evidence>
<gene>
    <name evidence="11" type="ORF">QYM36_014884</name>
</gene>
<feature type="domain" description="Ig-like" evidence="9">
    <location>
        <begin position="239"/>
        <end position="328"/>
    </location>
</feature>
<dbReference type="InterPro" id="IPR036179">
    <property type="entry name" value="Ig-like_dom_sf"/>
</dbReference>
<evidence type="ECO:0000256" key="1">
    <source>
        <dbReference type="ARBA" id="ARBA00004479"/>
    </source>
</evidence>
<feature type="domain" description="Ig-like" evidence="9">
    <location>
        <begin position="126"/>
        <end position="227"/>
    </location>
</feature>
<dbReference type="PANTHER" id="PTHR11640">
    <property type="entry name" value="NEPHRIN"/>
    <property type="match status" value="1"/>
</dbReference>
<keyword evidence="3 7" id="KW-0472">Membrane</keyword>
<evidence type="ECO:0000256" key="8">
    <source>
        <dbReference type="SAM" id="SignalP"/>
    </source>
</evidence>
<dbReference type="FunFam" id="2.60.40.10:FF:000405">
    <property type="entry name" value="nephrin isoform X1"/>
    <property type="match status" value="1"/>
</dbReference>
<dbReference type="SUPFAM" id="SSF49265">
    <property type="entry name" value="Fibronectin type III"/>
    <property type="match status" value="1"/>
</dbReference>
<dbReference type="PROSITE" id="PS50835">
    <property type="entry name" value="IG_LIKE"/>
    <property type="match status" value="9"/>
</dbReference>
<dbReference type="InterPro" id="IPR013783">
    <property type="entry name" value="Ig-like_fold"/>
</dbReference>
<dbReference type="GO" id="GO:0005886">
    <property type="term" value="C:plasma membrane"/>
    <property type="evidence" value="ECO:0007669"/>
    <property type="project" value="TreeGrafter"/>
</dbReference>
<feature type="domain" description="Ig-like" evidence="9">
    <location>
        <begin position="23"/>
        <end position="121"/>
    </location>
</feature>
<dbReference type="PROSITE" id="PS50853">
    <property type="entry name" value="FN3"/>
    <property type="match status" value="1"/>
</dbReference>
<dbReference type="GO" id="GO:0009653">
    <property type="term" value="P:anatomical structure morphogenesis"/>
    <property type="evidence" value="ECO:0007669"/>
    <property type="project" value="UniProtKB-ARBA"/>
</dbReference>
<dbReference type="InterPro" id="IPR051275">
    <property type="entry name" value="Cell_adhesion_signaling"/>
</dbReference>
<evidence type="ECO:0000313" key="11">
    <source>
        <dbReference type="EMBL" id="KAK2707012.1"/>
    </source>
</evidence>